<name>A0A7W8JCN1_9BACT</name>
<accession>A0A7W8JCN1</accession>
<keyword evidence="3 5" id="KW-1133">Transmembrane helix</keyword>
<dbReference type="EMBL" id="JACHDZ010000006">
    <property type="protein sequence ID" value="MBB5345576.1"/>
    <property type="molecule type" value="Genomic_DNA"/>
</dbReference>
<feature type="transmembrane region" description="Helical" evidence="5">
    <location>
        <begin position="106"/>
        <end position="127"/>
    </location>
</feature>
<evidence type="ECO:0000313" key="7">
    <source>
        <dbReference type="Proteomes" id="UP000569092"/>
    </source>
</evidence>
<dbReference type="PANTHER" id="PTHR36460">
    <property type="entry name" value="UPF0132 DOMAIN PROTEIN (AFU_ORTHOLOGUE AFUA_3G10255)"/>
    <property type="match status" value="1"/>
</dbReference>
<reference evidence="6 7" key="1">
    <citation type="submission" date="2020-08" db="EMBL/GenBank/DDBJ databases">
        <title>Genomic Encyclopedia of Type Strains, Phase IV (KMG-V): Genome sequencing to study the core and pangenomes of soil and plant-associated prokaryotes.</title>
        <authorList>
            <person name="Whitman W."/>
        </authorList>
    </citation>
    <scope>NUCLEOTIDE SEQUENCE [LARGE SCALE GENOMIC DNA]</scope>
    <source>
        <strain evidence="6 7">M8US30</strain>
    </source>
</reference>
<dbReference type="PANTHER" id="PTHR36460:SF1">
    <property type="entry name" value="UPF0132 DOMAIN PROTEIN (AFU_ORTHOLOGUE AFUA_3G10255)"/>
    <property type="match status" value="1"/>
</dbReference>
<evidence type="ECO:0000256" key="1">
    <source>
        <dbReference type="ARBA" id="ARBA00004141"/>
    </source>
</evidence>
<evidence type="ECO:0000256" key="2">
    <source>
        <dbReference type="ARBA" id="ARBA00022692"/>
    </source>
</evidence>
<evidence type="ECO:0000256" key="5">
    <source>
        <dbReference type="SAM" id="Phobius"/>
    </source>
</evidence>
<comment type="caution">
    <text evidence="6">The sequence shown here is derived from an EMBL/GenBank/DDBJ whole genome shotgun (WGS) entry which is preliminary data.</text>
</comment>
<comment type="subcellular location">
    <subcellularLocation>
        <location evidence="1">Membrane</location>
        <topology evidence="1">Multi-pass membrane protein</topology>
    </subcellularLocation>
</comment>
<dbReference type="GO" id="GO:0016020">
    <property type="term" value="C:membrane"/>
    <property type="evidence" value="ECO:0007669"/>
    <property type="project" value="UniProtKB-SubCell"/>
</dbReference>
<keyword evidence="4 5" id="KW-0472">Membrane</keyword>
<evidence type="ECO:0000256" key="3">
    <source>
        <dbReference type="ARBA" id="ARBA00022989"/>
    </source>
</evidence>
<feature type="transmembrane region" description="Helical" evidence="5">
    <location>
        <begin position="133"/>
        <end position="157"/>
    </location>
</feature>
<feature type="transmembrane region" description="Helical" evidence="5">
    <location>
        <begin position="75"/>
        <end position="94"/>
    </location>
</feature>
<proteinExistence type="predicted"/>
<dbReference type="AlphaFoldDB" id="A0A7W8JCN1"/>
<evidence type="ECO:0000313" key="6">
    <source>
        <dbReference type="EMBL" id="MBB5345576.1"/>
    </source>
</evidence>
<sequence length="180" mass="19147">MQCPVCHNEVAPQNAFCNHCGAPLAAAGSAAASSTVPPPPDYTNVPPAYSTVPPGYVAAPPAATNPGLSENAAAAISYLTIIPAIIFLVLEPFNKMPLVRFHSWQSIGLCVAAFVLQLLISFGEILLHFIPGIVLLFSLVHLVIGLGLFLVWLFLIIKASKGEWYKLPIIGDFAEKQARG</sequence>
<protein>
    <submittedName>
        <fullName evidence="6">Membrane protein</fullName>
    </submittedName>
</protein>
<dbReference type="Proteomes" id="UP000569092">
    <property type="component" value="Unassembled WGS sequence"/>
</dbReference>
<organism evidence="6 7">
    <name type="scientific">Tunturiibacter lichenicola</name>
    <dbReference type="NCBI Taxonomy" id="2051959"/>
    <lineage>
        <taxon>Bacteria</taxon>
        <taxon>Pseudomonadati</taxon>
        <taxon>Acidobacteriota</taxon>
        <taxon>Terriglobia</taxon>
        <taxon>Terriglobales</taxon>
        <taxon>Acidobacteriaceae</taxon>
        <taxon>Tunturiibacter</taxon>
    </lineage>
</organism>
<gene>
    <name evidence="6" type="ORF">HDF10_003570</name>
</gene>
<evidence type="ECO:0000256" key="4">
    <source>
        <dbReference type="ARBA" id="ARBA00023136"/>
    </source>
</evidence>
<keyword evidence="2 5" id="KW-0812">Transmembrane</keyword>